<reference evidence="2 3" key="1">
    <citation type="submission" date="2011-05" db="EMBL/GenBank/DDBJ databases">
        <title>Whole genome sequence of Microlunatus phosphovorus NM-1.</title>
        <authorList>
            <person name="Hosoyama A."/>
            <person name="Sasaki K."/>
            <person name="Harada T."/>
            <person name="Igarashi R."/>
            <person name="Kawakoshi A."/>
            <person name="Sasagawa M."/>
            <person name="Fukada J."/>
            <person name="Nakamura S."/>
            <person name="Katano Y."/>
            <person name="Hanada S."/>
            <person name="Kamagata Y."/>
            <person name="Nakamura N."/>
            <person name="Yamazaki S."/>
            <person name="Fujita N."/>
        </authorList>
    </citation>
    <scope>NUCLEOTIDE SEQUENCE [LARGE SCALE GENOMIC DNA]</scope>
    <source>
        <strain evidence="3">ATCC 700054 / DSM 10555 / JCM 9379 / NBRC 101784 / NCIMB 13414 / VKM Ac-1990 / NM-1</strain>
    </source>
</reference>
<evidence type="ECO:0000313" key="3">
    <source>
        <dbReference type="Proteomes" id="UP000007947"/>
    </source>
</evidence>
<feature type="compositionally biased region" description="Basic and acidic residues" evidence="1">
    <location>
        <begin position="450"/>
        <end position="470"/>
    </location>
</feature>
<feature type="region of interest" description="Disordered" evidence="1">
    <location>
        <begin position="450"/>
        <end position="525"/>
    </location>
</feature>
<dbReference type="eggNOG" id="COG3064">
    <property type="taxonomic scope" value="Bacteria"/>
</dbReference>
<name>F5XHS8_MICPN</name>
<sequence>MYQRWLLGESEVHSAPEGTMAQQQNKQNRPKQPQDPHAQTAKQLTSAVQRLRGWVGSDPSRTPELADALVALTRHRLLGHAYTVAAPDAQESVKLAAQLLTADGPIGPYTSVDDAGRYVTAVVQLAVIQSAAGMVEAAAETVGSLTELREQLGSLPLVAALPPSTVVWALCCTARGALEVGDAAQANAYADAVLARVAESGLREDSAAAYLVMDADRLVSDARWAGGLGSEALTHAQLARETYDLEVDGRLVQAARLSPVLRQRLAEPLYGLYRDLADRLLGTGEIDLGTLTRRRLVELLSAVAPQEESARVQLAASLADLVRDLRAHGRDDEAELVAQELAALPAGDREAATELAGGVTRGQAPIRWESLGDFAAYAGVESGSMDVAVVQGQLRRDVAERLAAERAEAERLAADTREEARLAAERRAAERAEVERLAAEQAEAERRAAERVEAERRAAEQAEAERRAAEEEAERAERKRRREERIEAHRLEQERLEAERLAAEQREAEERAAAERDADPAARERYELERLQAELAELEAAERAAEQEAAAQEIAERRAAELEAARQAAARVAEDERIAAERAEAAQLELERIAETQRAEARAAEERAKAEAWESKRHEEERLEAERAEAAREEAARIEAAQVAAEHVETVPNEVVEDELEPVELPPVEPEPVGPESAQPEPAEAESVEPESAEPESAEPEPAEPESTQPELVQPESDQPEPAAEDELTTTYRAWQAAKSQGDRKTARALNERVVELLRPRTEQDLAEYGPRLLYALEELSSARLRAGELFASRGPAREAKALAKSLGRR</sequence>
<dbReference type="GO" id="GO:0034605">
    <property type="term" value="P:cellular response to heat"/>
    <property type="evidence" value="ECO:0007669"/>
    <property type="project" value="TreeGrafter"/>
</dbReference>
<dbReference type="HOGENOM" id="CLU_348088_0_0_11"/>
<feature type="compositionally biased region" description="Pro residues" evidence="1">
    <location>
        <begin position="664"/>
        <end position="673"/>
    </location>
</feature>
<dbReference type="AlphaFoldDB" id="F5XHS8"/>
<dbReference type="Proteomes" id="UP000007947">
    <property type="component" value="Chromosome"/>
</dbReference>
<dbReference type="PANTHER" id="PTHR43670">
    <property type="entry name" value="HEAT SHOCK PROTEIN 26"/>
    <property type="match status" value="1"/>
</dbReference>
<keyword evidence="3" id="KW-1185">Reference proteome</keyword>
<gene>
    <name evidence="2" type="ordered locus">MLP_02090</name>
</gene>
<evidence type="ECO:0000313" key="2">
    <source>
        <dbReference type="EMBL" id="BAK33223.1"/>
    </source>
</evidence>
<feature type="compositionally biased region" description="Basic and acidic residues" evidence="1">
    <location>
        <begin position="596"/>
        <end position="637"/>
    </location>
</feature>
<dbReference type="KEGG" id="mph:MLP_02090"/>
<dbReference type="STRING" id="1032480.MLP_02090"/>
<dbReference type="EMBL" id="AP012204">
    <property type="protein sequence ID" value="BAK33223.1"/>
    <property type="molecule type" value="Genomic_DNA"/>
</dbReference>
<protein>
    <submittedName>
        <fullName evidence="2">Uncharacterized protein</fullName>
    </submittedName>
</protein>
<accession>F5XHS8</accession>
<organism evidence="2 3">
    <name type="scientific">Microlunatus phosphovorus (strain ATCC 700054 / DSM 10555 / JCM 9379 / NBRC 101784 / NCIMB 13414 / VKM Ac-1990 / NM-1)</name>
    <dbReference type="NCBI Taxonomy" id="1032480"/>
    <lineage>
        <taxon>Bacteria</taxon>
        <taxon>Bacillati</taxon>
        <taxon>Actinomycetota</taxon>
        <taxon>Actinomycetes</taxon>
        <taxon>Propionibacteriales</taxon>
        <taxon>Propionibacteriaceae</taxon>
        <taxon>Microlunatus</taxon>
    </lineage>
</organism>
<feature type="compositionally biased region" description="Basic and acidic residues" evidence="1">
    <location>
        <begin position="483"/>
        <end position="525"/>
    </location>
</feature>
<feature type="compositionally biased region" description="Acidic residues" evidence="1">
    <location>
        <begin position="683"/>
        <end position="704"/>
    </location>
</feature>
<feature type="region of interest" description="Disordered" evidence="1">
    <location>
        <begin position="596"/>
        <end position="748"/>
    </location>
</feature>
<feature type="compositionally biased region" description="Low complexity" evidence="1">
    <location>
        <begin position="22"/>
        <end position="31"/>
    </location>
</feature>
<feature type="region of interest" description="Disordered" evidence="1">
    <location>
        <begin position="9"/>
        <end position="39"/>
    </location>
</feature>
<dbReference type="PANTHER" id="PTHR43670:SF114">
    <property type="entry name" value="OS05G0592000 PROTEIN"/>
    <property type="match status" value="1"/>
</dbReference>
<proteinExistence type="predicted"/>
<evidence type="ECO:0000256" key="1">
    <source>
        <dbReference type="SAM" id="MobiDB-lite"/>
    </source>
</evidence>